<organism evidence="2 3">
    <name type="scientific">Hymenochirus boettgeri</name>
    <name type="common">Congo dwarf clawed frog</name>
    <dbReference type="NCBI Taxonomy" id="247094"/>
    <lineage>
        <taxon>Eukaryota</taxon>
        <taxon>Metazoa</taxon>
        <taxon>Chordata</taxon>
        <taxon>Craniata</taxon>
        <taxon>Vertebrata</taxon>
        <taxon>Euteleostomi</taxon>
        <taxon>Amphibia</taxon>
        <taxon>Batrachia</taxon>
        <taxon>Anura</taxon>
        <taxon>Pipoidea</taxon>
        <taxon>Pipidae</taxon>
        <taxon>Pipinae</taxon>
        <taxon>Hymenochirus</taxon>
    </lineage>
</organism>
<evidence type="ECO:0008006" key="4">
    <source>
        <dbReference type="Google" id="ProtNLM"/>
    </source>
</evidence>
<keyword evidence="3" id="KW-1185">Reference proteome</keyword>
<feature type="chain" id="PRO_5036275741" description="UPAR/Ly6 domain-containing protein" evidence="1">
    <location>
        <begin position="20"/>
        <end position="118"/>
    </location>
</feature>
<sequence>MKLLLSVSLVIGALALVSSLKCNTCTFRAMSFCWTSSSTQDCNGNCSLTKTFLGQTSFFSTQKCDSNCVPTNASTDNVFSLQYTKTCCLTDLCNGGNSAKVSLSLGLGVFLMWLLKAM</sequence>
<dbReference type="OrthoDB" id="5962859at2759"/>
<evidence type="ECO:0000313" key="2">
    <source>
        <dbReference type="EMBL" id="KAG8448645.1"/>
    </source>
</evidence>
<protein>
    <recommendedName>
        <fullName evidence="4">UPAR/Ly6 domain-containing protein</fullName>
    </recommendedName>
</protein>
<keyword evidence="1" id="KW-0732">Signal</keyword>
<dbReference type="AlphaFoldDB" id="A0A8T2JTT1"/>
<evidence type="ECO:0000313" key="3">
    <source>
        <dbReference type="Proteomes" id="UP000812440"/>
    </source>
</evidence>
<feature type="signal peptide" evidence="1">
    <location>
        <begin position="1"/>
        <end position="19"/>
    </location>
</feature>
<proteinExistence type="predicted"/>
<dbReference type="EMBL" id="JAACNH010000003">
    <property type="protein sequence ID" value="KAG8448646.1"/>
    <property type="molecule type" value="Genomic_DNA"/>
</dbReference>
<dbReference type="Proteomes" id="UP000812440">
    <property type="component" value="Chromosome 8_10"/>
</dbReference>
<name>A0A8T2JTT1_9PIPI</name>
<comment type="caution">
    <text evidence="2">The sequence shown here is derived from an EMBL/GenBank/DDBJ whole genome shotgun (WGS) entry which is preliminary data.</text>
</comment>
<gene>
    <name evidence="2" type="ORF">GDO86_015648</name>
</gene>
<accession>A0A8T2JTT1</accession>
<dbReference type="EMBL" id="JAACNH010000003">
    <property type="protein sequence ID" value="KAG8448645.1"/>
    <property type="molecule type" value="Genomic_DNA"/>
</dbReference>
<reference evidence="2" key="1">
    <citation type="thesis" date="2020" institute="ProQuest LLC" country="789 East Eisenhower Parkway, Ann Arbor, MI, USA">
        <title>Comparative Genomics and Chromosome Evolution.</title>
        <authorList>
            <person name="Mudd A.B."/>
        </authorList>
    </citation>
    <scope>NUCLEOTIDE SEQUENCE</scope>
    <source>
        <strain evidence="2">Female2</strain>
        <tissue evidence="2">Blood</tissue>
    </source>
</reference>
<evidence type="ECO:0000256" key="1">
    <source>
        <dbReference type="SAM" id="SignalP"/>
    </source>
</evidence>